<dbReference type="OrthoDB" id="3387211at2"/>
<dbReference type="AlphaFoldDB" id="A0A1H3LHJ1"/>
<dbReference type="STRING" id="137265.SAMN05421684_0738"/>
<evidence type="ECO:0000313" key="1">
    <source>
        <dbReference type="EMBL" id="SDY63404.1"/>
    </source>
</evidence>
<dbReference type="Gene3D" id="3.30.1310.10">
    <property type="entry name" value="Nucleoid-associated protein YbaB-like domain"/>
    <property type="match status" value="1"/>
</dbReference>
<dbReference type="EMBL" id="FNQB01000001">
    <property type="protein sequence ID" value="SDY63404.1"/>
    <property type="molecule type" value="Genomic_DNA"/>
</dbReference>
<dbReference type="RefSeq" id="WP_090787107.1">
    <property type="nucleotide sequence ID" value="NZ_BOND01000015.1"/>
</dbReference>
<protein>
    <submittedName>
        <fullName evidence="1">YbaB/EbfC DNA-binding family protein</fullName>
    </submittedName>
</protein>
<dbReference type="InterPro" id="IPR004401">
    <property type="entry name" value="YbaB/EbfC"/>
</dbReference>
<evidence type="ECO:0000313" key="2">
    <source>
        <dbReference type="Proteomes" id="UP000199632"/>
    </source>
</evidence>
<dbReference type="GO" id="GO:0003677">
    <property type="term" value="F:DNA binding"/>
    <property type="evidence" value="ECO:0007669"/>
    <property type="project" value="UniProtKB-KW"/>
</dbReference>
<dbReference type="SUPFAM" id="SSF82607">
    <property type="entry name" value="YbaB-like"/>
    <property type="match status" value="1"/>
</dbReference>
<organism evidence="1 2">
    <name type="scientific">Asanoa ishikariensis</name>
    <dbReference type="NCBI Taxonomy" id="137265"/>
    <lineage>
        <taxon>Bacteria</taxon>
        <taxon>Bacillati</taxon>
        <taxon>Actinomycetota</taxon>
        <taxon>Actinomycetes</taxon>
        <taxon>Micromonosporales</taxon>
        <taxon>Micromonosporaceae</taxon>
        <taxon>Asanoa</taxon>
    </lineage>
</organism>
<gene>
    <name evidence="1" type="ORF">SAMN05421684_0738</name>
</gene>
<dbReference type="Proteomes" id="UP000199632">
    <property type="component" value="Unassembled WGS sequence"/>
</dbReference>
<reference evidence="2" key="1">
    <citation type="submission" date="2016-10" db="EMBL/GenBank/DDBJ databases">
        <authorList>
            <person name="Varghese N."/>
            <person name="Submissions S."/>
        </authorList>
    </citation>
    <scope>NUCLEOTIDE SEQUENCE [LARGE SCALE GENOMIC DNA]</scope>
    <source>
        <strain evidence="2">DSM 44718</strain>
    </source>
</reference>
<dbReference type="InterPro" id="IPR036894">
    <property type="entry name" value="YbaB-like_sf"/>
</dbReference>
<dbReference type="Pfam" id="PF02575">
    <property type="entry name" value="YbaB_DNA_bd"/>
    <property type="match status" value="1"/>
</dbReference>
<proteinExistence type="predicted"/>
<accession>A0A1H3LHJ1</accession>
<keyword evidence="1" id="KW-0238">DNA-binding</keyword>
<name>A0A1H3LHJ1_9ACTN</name>
<sequence>MPREIDEAWVEEAITRYRRIESLRAEFDRAVRATEVTVRSPDGLVEVVVTAAGEVTSVRVVGSLQGRGNRDISVSLTSTIAAAADAARWARDKLRAETFGDYPAMGEL</sequence>
<keyword evidence="2" id="KW-1185">Reference proteome</keyword>